<keyword evidence="4" id="KW-0813">Transport</keyword>
<dbReference type="GO" id="GO:0010008">
    <property type="term" value="C:endosome membrane"/>
    <property type="evidence" value="ECO:0007669"/>
    <property type="project" value="UniProtKB-SubCell"/>
</dbReference>
<evidence type="ECO:0000256" key="5">
    <source>
        <dbReference type="ARBA" id="ARBA00022554"/>
    </source>
</evidence>
<name>A0A261Y8G2_9FUNG</name>
<dbReference type="InterPro" id="IPR015943">
    <property type="entry name" value="WD40/YVTN_repeat-like_dom_sf"/>
</dbReference>
<protein>
    <recommendedName>
        <fullName evidence="13">Autophagy-related protein 18</fullName>
    </recommendedName>
</protein>
<dbReference type="FunFam" id="2.130.10.10:FF:000965">
    <property type="entry name" value="Autophagy-like protein 18 Atg18"/>
    <property type="match status" value="1"/>
</dbReference>
<comment type="caution">
    <text evidence="15">The sequence shown here is derived from an EMBL/GenBank/DDBJ whole genome shotgun (WGS) entry which is preliminary data.</text>
</comment>
<dbReference type="Proteomes" id="UP000242875">
    <property type="component" value="Unassembled WGS sequence"/>
</dbReference>
<evidence type="ECO:0000256" key="10">
    <source>
        <dbReference type="ARBA" id="ARBA00023006"/>
    </source>
</evidence>
<dbReference type="GO" id="GO:0034045">
    <property type="term" value="C:phagophore assembly site membrane"/>
    <property type="evidence" value="ECO:0007669"/>
    <property type="project" value="UniProtKB-SubCell"/>
</dbReference>
<evidence type="ECO:0000256" key="3">
    <source>
        <dbReference type="ARBA" id="ARBA00004623"/>
    </source>
</evidence>
<evidence type="ECO:0000313" key="15">
    <source>
        <dbReference type="EMBL" id="OZJ06879.1"/>
    </source>
</evidence>
<keyword evidence="8" id="KW-0967">Endosome</keyword>
<dbReference type="SMART" id="SM00320">
    <property type="entry name" value="WD40"/>
    <property type="match status" value="2"/>
</dbReference>
<evidence type="ECO:0000256" key="6">
    <source>
        <dbReference type="ARBA" id="ARBA00022574"/>
    </source>
</evidence>
<dbReference type="GO" id="GO:0006914">
    <property type="term" value="P:autophagy"/>
    <property type="evidence" value="ECO:0007669"/>
    <property type="project" value="UniProtKB-KW"/>
</dbReference>
<keyword evidence="11" id="KW-0472">Membrane</keyword>
<keyword evidence="6" id="KW-0853">WD repeat</keyword>
<evidence type="ECO:0000256" key="2">
    <source>
        <dbReference type="ARBA" id="ARBA00004481"/>
    </source>
</evidence>
<evidence type="ECO:0000313" key="16">
    <source>
        <dbReference type="Proteomes" id="UP000242875"/>
    </source>
</evidence>
<keyword evidence="10" id="KW-0072">Autophagy</keyword>
<dbReference type="GO" id="GO:0015031">
    <property type="term" value="P:protein transport"/>
    <property type="evidence" value="ECO:0007669"/>
    <property type="project" value="UniProtKB-KW"/>
</dbReference>
<keyword evidence="5" id="KW-0926">Vacuole</keyword>
<dbReference type="Pfam" id="PF21032">
    <property type="entry name" value="PROPPIN"/>
    <property type="match status" value="1"/>
</dbReference>
<evidence type="ECO:0000256" key="13">
    <source>
        <dbReference type="ARBA" id="ARBA00039247"/>
    </source>
</evidence>
<proteinExistence type="inferred from homology"/>
<reference evidence="15 16" key="1">
    <citation type="journal article" date="2017" name="Mycologia">
        <title>Bifiguratus adelaidae, gen. et sp. nov., a new member of Mucoromycotina in endophytic and soil-dwelling habitats.</title>
        <authorList>
            <person name="Torres-Cruz T.J."/>
            <person name="Billingsley Tobias T.L."/>
            <person name="Almatruk M."/>
            <person name="Hesse C."/>
            <person name="Kuske C.R."/>
            <person name="Desiro A."/>
            <person name="Benucci G.M."/>
            <person name="Bonito G."/>
            <person name="Stajich J.E."/>
            <person name="Dunlap C."/>
            <person name="Arnold A.E."/>
            <person name="Porras-Alfaro A."/>
        </authorList>
    </citation>
    <scope>NUCLEOTIDE SEQUENCE [LARGE SCALE GENOMIC DNA]</scope>
    <source>
        <strain evidence="15 16">AZ0501</strain>
    </source>
</reference>
<keyword evidence="16" id="KW-1185">Reference proteome</keyword>
<evidence type="ECO:0000256" key="11">
    <source>
        <dbReference type="ARBA" id="ARBA00023136"/>
    </source>
</evidence>
<dbReference type="InterPro" id="IPR036322">
    <property type="entry name" value="WD40_repeat_dom_sf"/>
</dbReference>
<evidence type="ECO:0000256" key="9">
    <source>
        <dbReference type="ARBA" id="ARBA00022927"/>
    </source>
</evidence>
<dbReference type="OrthoDB" id="1667587at2759"/>
<gene>
    <name evidence="15" type="ORF">BZG36_00230</name>
</gene>
<sequence length="394" mass="43004">MNIANKSKNDLLFIHFNQDFSCISVGTRHGYRIYNCDPFGKCYAKSDGGIGIVEMLFCTSLVALVGAGEQPAFSPRRLQIVNTKRQSTICELTFPTSILSVKLNRRRLIVVLEEQIYVYDISNMKLLHTIETSKNDAGNDNCYIAYPSPTPSPSSPFSSGNASQTAASGDVLIFDALSLQVVNIVQAHKTPVSCIAMNSEGTMLATASEKGTVIRVFSIPSAQKLFQFRRGSYPAKIYSISFNLVSTLLCVSSDTETVHIFKLTPENERGAHGSPKQVDANGSAKSGGGVSGMLRRSSLHFGRQMAGSVGSYLPNMITEVWEPTRDFAFLKLPTPGSQSLVALSSTTPQVMVVTSEGYFYQYNIDLEHGGECVLLKQYSLLESSDDMNTSVMQD</sequence>
<dbReference type="GO" id="GO:0005774">
    <property type="term" value="C:vacuolar membrane"/>
    <property type="evidence" value="ECO:0007669"/>
    <property type="project" value="UniProtKB-SubCell"/>
</dbReference>
<feature type="region of interest" description="Disordered" evidence="14">
    <location>
        <begin position="266"/>
        <end position="289"/>
    </location>
</feature>
<dbReference type="AlphaFoldDB" id="A0A261Y8G2"/>
<dbReference type="PANTHER" id="PTHR11227">
    <property type="entry name" value="WD-REPEAT PROTEIN INTERACTING WITH PHOSPHOINOSIDES WIPI -RELATED"/>
    <property type="match status" value="1"/>
</dbReference>
<accession>A0A261Y8G2</accession>
<dbReference type="InterPro" id="IPR048720">
    <property type="entry name" value="PROPPIN"/>
</dbReference>
<evidence type="ECO:0000256" key="12">
    <source>
        <dbReference type="ARBA" id="ARBA00025740"/>
    </source>
</evidence>
<comment type="subcellular location">
    <subcellularLocation>
        <location evidence="2">Endosome membrane</location>
        <topology evidence="2">Peripheral membrane protein</topology>
    </subcellularLocation>
    <subcellularLocation>
        <location evidence="3">Preautophagosomal structure membrane</location>
        <topology evidence="3">Peripheral membrane protein</topology>
    </subcellularLocation>
    <subcellularLocation>
        <location evidence="1">Vacuole membrane</location>
        <topology evidence="1">Peripheral membrane protein</topology>
    </subcellularLocation>
</comment>
<evidence type="ECO:0000256" key="8">
    <source>
        <dbReference type="ARBA" id="ARBA00022753"/>
    </source>
</evidence>
<dbReference type="SUPFAM" id="SSF50978">
    <property type="entry name" value="WD40 repeat-like"/>
    <property type="match status" value="1"/>
</dbReference>
<evidence type="ECO:0000256" key="1">
    <source>
        <dbReference type="ARBA" id="ARBA00004148"/>
    </source>
</evidence>
<dbReference type="EMBL" id="MVBO01000001">
    <property type="protein sequence ID" value="OZJ06879.1"/>
    <property type="molecule type" value="Genomic_DNA"/>
</dbReference>
<evidence type="ECO:0000256" key="14">
    <source>
        <dbReference type="SAM" id="MobiDB-lite"/>
    </source>
</evidence>
<organism evidence="15 16">
    <name type="scientific">Bifiguratus adelaidae</name>
    <dbReference type="NCBI Taxonomy" id="1938954"/>
    <lineage>
        <taxon>Eukaryota</taxon>
        <taxon>Fungi</taxon>
        <taxon>Fungi incertae sedis</taxon>
        <taxon>Mucoromycota</taxon>
        <taxon>Mucoromycotina</taxon>
        <taxon>Endogonomycetes</taxon>
        <taxon>Endogonales</taxon>
        <taxon>Endogonales incertae sedis</taxon>
        <taxon>Bifiguratus</taxon>
    </lineage>
</organism>
<evidence type="ECO:0000256" key="4">
    <source>
        <dbReference type="ARBA" id="ARBA00022448"/>
    </source>
</evidence>
<keyword evidence="9" id="KW-0653">Protein transport</keyword>
<comment type="similarity">
    <text evidence="12">Belongs to the WD repeat PROPPIN family.</text>
</comment>
<evidence type="ECO:0000256" key="7">
    <source>
        <dbReference type="ARBA" id="ARBA00022737"/>
    </source>
</evidence>
<dbReference type="Gene3D" id="2.130.10.10">
    <property type="entry name" value="YVTN repeat-like/Quinoprotein amine dehydrogenase"/>
    <property type="match status" value="1"/>
</dbReference>
<dbReference type="InterPro" id="IPR001680">
    <property type="entry name" value="WD40_rpt"/>
</dbReference>
<keyword evidence="7" id="KW-0677">Repeat</keyword>